<protein>
    <submittedName>
        <fullName evidence="8">ABC transporter ATP-binding protein</fullName>
    </submittedName>
    <submittedName>
        <fullName evidence="7">ATP-binding cassette domain-containing protein</fullName>
    </submittedName>
</protein>
<name>A0A2W6A8V2_9BACT</name>
<dbReference type="InterPro" id="IPR003439">
    <property type="entry name" value="ABC_transporter-like_ATP-bd"/>
</dbReference>
<dbReference type="Gene3D" id="3.40.50.300">
    <property type="entry name" value="P-loop containing nucleotide triphosphate hydrolases"/>
    <property type="match status" value="1"/>
</dbReference>
<feature type="domain" description="ABC transporter" evidence="6">
    <location>
        <begin position="5"/>
        <end position="222"/>
    </location>
</feature>
<dbReference type="PANTHER" id="PTHR43820">
    <property type="entry name" value="HIGH-AFFINITY BRANCHED-CHAIN AMINO ACID TRANSPORT ATP-BINDING PROTEIN LIVF"/>
    <property type="match status" value="1"/>
</dbReference>
<dbReference type="InterPro" id="IPR003593">
    <property type="entry name" value="AAA+_ATPase"/>
</dbReference>
<evidence type="ECO:0000256" key="5">
    <source>
        <dbReference type="ARBA" id="ARBA00022970"/>
    </source>
</evidence>
<comment type="similarity">
    <text evidence="1">Belongs to the ABC transporter superfamily.</text>
</comment>
<keyword evidence="4 8" id="KW-0067">ATP-binding</keyword>
<dbReference type="EMBL" id="JAEKNS010000134">
    <property type="protein sequence ID" value="MBJ7595807.1"/>
    <property type="molecule type" value="Genomic_DNA"/>
</dbReference>
<dbReference type="InterPro" id="IPR027417">
    <property type="entry name" value="P-loop_NTPase"/>
</dbReference>
<organism evidence="8 9">
    <name type="scientific">Candidatus Aeolococcus gillhamiae</name>
    <dbReference type="NCBI Taxonomy" id="3127015"/>
    <lineage>
        <taxon>Bacteria</taxon>
        <taxon>Bacillati</taxon>
        <taxon>Candidatus Dormiibacterota</taxon>
        <taxon>Candidatus Dormibacteria</taxon>
        <taxon>Candidatus Aeolococcales</taxon>
        <taxon>Candidatus Aeolococcaceae</taxon>
        <taxon>Candidatus Aeolococcus</taxon>
    </lineage>
</organism>
<dbReference type="GO" id="GO:0015807">
    <property type="term" value="P:L-amino acid transport"/>
    <property type="evidence" value="ECO:0007669"/>
    <property type="project" value="TreeGrafter"/>
</dbReference>
<dbReference type="RefSeq" id="WP_337313261.1">
    <property type="nucleotide sequence ID" value="NZ_JAEKNS010000134.1"/>
</dbReference>
<accession>A0A934NB02</accession>
<reference evidence="8 9" key="1">
    <citation type="journal article" date="2017" name="Nature">
        <title>Atmospheric trace gases support primary production in Antarctic desert surface soil.</title>
        <authorList>
            <person name="Ji M."/>
            <person name="Greening C."/>
            <person name="Vanwonterghem I."/>
            <person name="Carere C.R."/>
            <person name="Bay S.K."/>
            <person name="Steen J.A."/>
            <person name="Montgomery K."/>
            <person name="Lines T."/>
            <person name="Beardall J."/>
            <person name="van Dorst J."/>
            <person name="Snape I."/>
            <person name="Stott M.B."/>
            <person name="Hugenholtz P."/>
            <person name="Ferrari B.C."/>
        </authorList>
    </citation>
    <scope>NUCLEOTIDE SEQUENCE [LARGE SCALE GENOMIC DNA]</scope>
    <source>
        <strain evidence="8">RRmetagenome_bin12</strain>
    </source>
</reference>
<comment type="caution">
    <text evidence="8">The sequence shown here is derived from an EMBL/GenBank/DDBJ whole genome shotgun (WGS) entry which is preliminary data.</text>
</comment>
<dbReference type="Proteomes" id="UP000606991">
    <property type="component" value="Unassembled WGS sequence"/>
</dbReference>
<keyword evidence="5" id="KW-0029">Amino-acid transport</keyword>
<evidence type="ECO:0000313" key="9">
    <source>
        <dbReference type="Proteomes" id="UP000248724"/>
    </source>
</evidence>
<dbReference type="SMART" id="SM00382">
    <property type="entry name" value="AAA"/>
    <property type="match status" value="1"/>
</dbReference>
<dbReference type="PROSITE" id="PS50893">
    <property type="entry name" value="ABC_TRANSPORTER_2"/>
    <property type="match status" value="1"/>
</dbReference>
<gene>
    <name evidence="8" type="ORF">DLM65_09615</name>
    <name evidence="7" type="ORF">JF886_13300</name>
</gene>
<dbReference type="InterPro" id="IPR017871">
    <property type="entry name" value="ABC_transporter-like_CS"/>
</dbReference>
<evidence type="ECO:0000259" key="6">
    <source>
        <dbReference type="PROSITE" id="PS50893"/>
    </source>
</evidence>
<evidence type="ECO:0000256" key="3">
    <source>
        <dbReference type="ARBA" id="ARBA00022741"/>
    </source>
</evidence>
<dbReference type="AlphaFoldDB" id="A0A2W6A8V2"/>
<dbReference type="PROSITE" id="PS00211">
    <property type="entry name" value="ABC_TRANSPORTER_1"/>
    <property type="match status" value="1"/>
</dbReference>
<evidence type="ECO:0000313" key="10">
    <source>
        <dbReference type="Proteomes" id="UP000606991"/>
    </source>
</evidence>
<evidence type="ECO:0000256" key="4">
    <source>
        <dbReference type="ARBA" id="ARBA00022840"/>
    </source>
</evidence>
<dbReference type="GO" id="GO:0016887">
    <property type="term" value="F:ATP hydrolysis activity"/>
    <property type="evidence" value="ECO:0007669"/>
    <property type="project" value="InterPro"/>
</dbReference>
<evidence type="ECO:0000256" key="2">
    <source>
        <dbReference type="ARBA" id="ARBA00022448"/>
    </source>
</evidence>
<dbReference type="Pfam" id="PF00005">
    <property type="entry name" value="ABC_tran"/>
    <property type="match status" value="1"/>
</dbReference>
<dbReference type="SUPFAM" id="SSF52540">
    <property type="entry name" value="P-loop containing nucleoside triphosphate hydrolases"/>
    <property type="match status" value="1"/>
</dbReference>
<sequence length="222" mass="23547">MTARLAVTRLWSRRGSETVIRNLSLAVAPGEFVLIGGTNGCGKSTLLESVAGVLRPAAGEVRIDGVRTDGMTADQVARSGLSLIHQQRHLFSTLTVRDNLDLAGFAAGRRVELEPVSSLLERFGIARLADTAAGLLSGGEQRLVALARGLRSRPRVLLLDEPLAALAGEVRDSLLLELQRIARAGTAVIVVEHDSDRVRPFADRTLSLRMGNLALADSGAAA</sequence>
<dbReference type="GO" id="GO:0005524">
    <property type="term" value="F:ATP binding"/>
    <property type="evidence" value="ECO:0007669"/>
    <property type="project" value="UniProtKB-KW"/>
</dbReference>
<keyword evidence="2" id="KW-0813">Transport</keyword>
<dbReference type="GO" id="GO:0015658">
    <property type="term" value="F:branched-chain amino acid transmembrane transporter activity"/>
    <property type="evidence" value="ECO:0007669"/>
    <property type="project" value="TreeGrafter"/>
</dbReference>
<accession>A0A2W6A8V2</accession>
<dbReference type="Proteomes" id="UP000248724">
    <property type="component" value="Unassembled WGS sequence"/>
</dbReference>
<evidence type="ECO:0000256" key="1">
    <source>
        <dbReference type="ARBA" id="ARBA00005417"/>
    </source>
</evidence>
<dbReference type="PANTHER" id="PTHR43820:SF4">
    <property type="entry name" value="HIGH-AFFINITY BRANCHED-CHAIN AMINO ACID TRANSPORT ATP-BINDING PROTEIN LIVF"/>
    <property type="match status" value="1"/>
</dbReference>
<reference evidence="7 10" key="3">
    <citation type="submission" date="2020-10" db="EMBL/GenBank/DDBJ databases">
        <title>Ca. Dormibacterota MAGs.</title>
        <authorList>
            <person name="Montgomery K."/>
        </authorList>
    </citation>
    <scope>NUCLEOTIDE SEQUENCE [LARGE SCALE GENOMIC DNA]</scope>
    <source>
        <strain evidence="7">SC8812_S17_18</strain>
    </source>
</reference>
<reference evidence="8" key="2">
    <citation type="submission" date="2018-05" db="EMBL/GenBank/DDBJ databases">
        <authorList>
            <person name="Ferrari B."/>
        </authorList>
    </citation>
    <scope>NUCLEOTIDE SEQUENCE</scope>
    <source>
        <strain evidence="8">RRmetagenome_bin12</strain>
    </source>
</reference>
<evidence type="ECO:0000313" key="7">
    <source>
        <dbReference type="EMBL" id="MBJ7595807.1"/>
    </source>
</evidence>
<evidence type="ECO:0000313" key="8">
    <source>
        <dbReference type="EMBL" id="PZR79874.1"/>
    </source>
</evidence>
<keyword evidence="3" id="KW-0547">Nucleotide-binding</keyword>
<dbReference type="InterPro" id="IPR052156">
    <property type="entry name" value="BCAA_Transport_ATP-bd_LivF"/>
</dbReference>
<proteinExistence type="inferred from homology"/>
<dbReference type="EMBL" id="QHBU01000186">
    <property type="protein sequence ID" value="PZR79874.1"/>
    <property type="molecule type" value="Genomic_DNA"/>
</dbReference>